<comment type="catalytic activity">
    <reaction evidence="15">
        <text>1D-myo-inositol hexakisphosphate + H2O = 1D-myo-inositol 1,2,4,5,6-pentakisphosphate + phosphate</text>
        <dbReference type="Rhea" id="RHEA:16989"/>
        <dbReference type="ChEBI" id="CHEBI:15377"/>
        <dbReference type="ChEBI" id="CHEBI:43474"/>
        <dbReference type="ChEBI" id="CHEBI:57798"/>
        <dbReference type="ChEBI" id="CHEBI:58130"/>
        <dbReference type="EC" id="3.1.3.8"/>
    </reaction>
    <physiologicalReaction direction="left-to-right" evidence="15">
        <dbReference type="Rhea" id="RHEA:16990"/>
    </physiologicalReaction>
</comment>
<feature type="disulfide bond" evidence="19">
    <location>
        <begin position="299"/>
        <end position="315"/>
    </location>
</feature>
<evidence type="ECO:0000256" key="13">
    <source>
        <dbReference type="ARBA" id="ARBA00043721"/>
    </source>
</evidence>
<evidence type="ECO:0000256" key="18">
    <source>
        <dbReference type="PIRSR" id="PIRSR000894-1"/>
    </source>
</evidence>
<accession>A0A093VI10</accession>
<evidence type="ECO:0000256" key="3">
    <source>
        <dbReference type="ARBA" id="ARBA00011245"/>
    </source>
</evidence>
<proteinExistence type="inferred from homology"/>
<name>A0A093VI10_TALMA</name>
<evidence type="ECO:0000256" key="17">
    <source>
        <dbReference type="ARBA" id="ARBA00044262"/>
    </source>
</evidence>
<comment type="subcellular location">
    <subcellularLocation>
        <location evidence="1">Secreted</location>
    </subcellularLocation>
</comment>
<comment type="catalytic activity">
    <reaction evidence="11">
        <text>1D-myo-inositol 1,2,5,6-tetrakisphosphate + H2O = 1D-myo-inositol 1,2,6-trisphosphate + phosphate</text>
        <dbReference type="Rhea" id="RHEA:77119"/>
        <dbReference type="ChEBI" id="CHEBI:15377"/>
        <dbReference type="ChEBI" id="CHEBI:43474"/>
        <dbReference type="ChEBI" id="CHEBI:195535"/>
        <dbReference type="ChEBI" id="CHEBI:195537"/>
    </reaction>
    <physiologicalReaction direction="left-to-right" evidence="11">
        <dbReference type="Rhea" id="RHEA:77120"/>
    </physiologicalReaction>
</comment>
<comment type="similarity">
    <text evidence="2">Belongs to the histidine acid phosphatase family.</text>
</comment>
<evidence type="ECO:0000256" key="2">
    <source>
        <dbReference type="ARBA" id="ARBA00005375"/>
    </source>
</evidence>
<evidence type="ECO:0000256" key="16">
    <source>
        <dbReference type="ARBA" id="ARBA00044106"/>
    </source>
</evidence>
<evidence type="ECO:0000256" key="1">
    <source>
        <dbReference type="ARBA" id="ARBA00004613"/>
    </source>
</evidence>
<dbReference type="PROSITE" id="PS00616">
    <property type="entry name" value="HIS_ACID_PHOSPHAT_1"/>
    <property type="match status" value="1"/>
</dbReference>
<dbReference type="EC" id="3.1.3.8" evidence="4"/>
<dbReference type="PIRSF" id="PIRSF000894">
    <property type="entry name" value="Acid_phosphatase"/>
    <property type="match status" value="1"/>
</dbReference>
<keyword evidence="5" id="KW-0964">Secreted</keyword>
<feature type="transmembrane region" description="Helical" evidence="20">
    <location>
        <begin position="41"/>
        <end position="60"/>
    </location>
</feature>
<keyword evidence="6" id="KW-0378">Hydrolase</keyword>
<evidence type="ECO:0000313" key="21">
    <source>
        <dbReference type="EMBL" id="KFX52182.1"/>
    </source>
</evidence>
<dbReference type="InterPro" id="IPR016274">
    <property type="entry name" value="Histidine_acid_Pase_euk"/>
</dbReference>
<feature type="disulfide bond" evidence="19">
    <location>
        <begin position="105"/>
        <end position="448"/>
    </location>
</feature>
<evidence type="ECO:0000256" key="7">
    <source>
        <dbReference type="ARBA" id="ARBA00023157"/>
    </source>
</evidence>
<comment type="caution">
    <text evidence="21">The sequence shown here is derived from an EMBL/GenBank/DDBJ whole genome shotgun (WGS) entry which is preliminary data.</text>
</comment>
<dbReference type="SUPFAM" id="SSF53254">
    <property type="entry name" value="Phosphoglycerate mutase-like"/>
    <property type="match status" value="1"/>
</dbReference>
<dbReference type="AlphaFoldDB" id="A0A093VI10"/>
<dbReference type="InterPro" id="IPR000560">
    <property type="entry name" value="His_Pase_clade-2"/>
</dbReference>
<dbReference type="Gene3D" id="3.40.50.1240">
    <property type="entry name" value="Phosphoglycerate mutase-like"/>
    <property type="match status" value="1"/>
</dbReference>
<keyword evidence="20" id="KW-0812">Transmembrane</keyword>
<evidence type="ECO:0000256" key="20">
    <source>
        <dbReference type="SAM" id="Phobius"/>
    </source>
</evidence>
<keyword evidence="8" id="KW-0325">Glycoprotein</keyword>
<protein>
    <recommendedName>
        <fullName evidence="16">Phytase A</fullName>
        <ecNumber evidence="4">3.1.3.8</ecNumber>
    </recommendedName>
    <alternativeName>
        <fullName evidence="17">Histidine acid phosphatase phyA</fullName>
    </alternativeName>
    <alternativeName>
        <fullName evidence="10">Myo-inositol hexakisphosphate phosphohydrolase A</fullName>
    </alternativeName>
    <alternativeName>
        <fullName evidence="9">Myo-inositol-hexaphosphate 3-phosphohydrolase A</fullName>
    </alternativeName>
</protein>
<evidence type="ECO:0000256" key="19">
    <source>
        <dbReference type="PIRSR" id="PIRSR000894-2"/>
    </source>
</evidence>
<evidence type="ECO:0000256" key="15">
    <source>
        <dbReference type="ARBA" id="ARBA00043788"/>
    </source>
</evidence>
<comment type="catalytic activity">
    <reaction evidence="14">
        <text>1D-myo-inositol 1,2,4,5,6-pentakisphosphate + H2O = 1D-myo-inositol 1,2,5,6-tetrakisphosphate + phosphate</text>
        <dbReference type="Rhea" id="RHEA:77115"/>
        <dbReference type="ChEBI" id="CHEBI:15377"/>
        <dbReference type="ChEBI" id="CHEBI:43474"/>
        <dbReference type="ChEBI" id="CHEBI:57798"/>
        <dbReference type="ChEBI" id="CHEBI:195535"/>
    </reaction>
    <physiologicalReaction direction="left-to-right" evidence="14">
        <dbReference type="Rhea" id="RHEA:77116"/>
    </physiologicalReaction>
</comment>
<keyword evidence="7 19" id="KW-1015">Disulfide bond</keyword>
<dbReference type="PANTHER" id="PTHR20963">
    <property type="entry name" value="MULTIPLE INOSITOL POLYPHOSPHATE PHOSPHATASE-RELATED"/>
    <property type="match status" value="1"/>
</dbReference>
<comment type="catalytic activity">
    <reaction evidence="12">
        <text>1D-myo-inositol 1,2-bisphosphate + H2O = 1D-myo-inositol 2-phosphate + phosphate</text>
        <dbReference type="Rhea" id="RHEA:77135"/>
        <dbReference type="ChEBI" id="CHEBI:15377"/>
        <dbReference type="ChEBI" id="CHEBI:43474"/>
        <dbReference type="ChEBI" id="CHEBI:84142"/>
        <dbReference type="ChEBI" id="CHEBI:195539"/>
    </reaction>
    <physiologicalReaction direction="left-to-right" evidence="12">
        <dbReference type="Rhea" id="RHEA:77136"/>
    </physiologicalReaction>
</comment>
<evidence type="ECO:0000256" key="12">
    <source>
        <dbReference type="ARBA" id="ARBA00043675"/>
    </source>
</evidence>
<evidence type="ECO:0000256" key="11">
    <source>
        <dbReference type="ARBA" id="ARBA00043670"/>
    </source>
</evidence>
<evidence type="ECO:0000256" key="6">
    <source>
        <dbReference type="ARBA" id="ARBA00022801"/>
    </source>
</evidence>
<keyword evidence="20" id="KW-1133">Transmembrane helix</keyword>
<dbReference type="CDD" id="cd07061">
    <property type="entry name" value="HP_HAP_like"/>
    <property type="match status" value="1"/>
</dbReference>
<keyword evidence="20" id="KW-0472">Membrane</keyword>
<organism evidence="21">
    <name type="scientific">Talaromyces marneffei PM1</name>
    <dbReference type="NCBI Taxonomy" id="1077442"/>
    <lineage>
        <taxon>Eukaryota</taxon>
        <taxon>Fungi</taxon>
        <taxon>Dikarya</taxon>
        <taxon>Ascomycota</taxon>
        <taxon>Pezizomycotina</taxon>
        <taxon>Eurotiomycetes</taxon>
        <taxon>Eurotiomycetidae</taxon>
        <taxon>Eurotiales</taxon>
        <taxon>Trichocomaceae</taxon>
        <taxon>Talaromyces</taxon>
        <taxon>Talaromyces sect. Talaromyces</taxon>
    </lineage>
</organism>
<evidence type="ECO:0000256" key="9">
    <source>
        <dbReference type="ARBA" id="ARBA00041857"/>
    </source>
</evidence>
<sequence length="510" mass="57068">MKHQDDVFALDSDSDDVYEEVKPLVNAYPTSSRGCKPPRKTFAIALLVFLLLSFMISFSLTKKIASAYIIPNSDDIEISHYWGQYSPFFSLSDQSEINPAVPSKCNITFVQVLSRHGARYPTAHKSAKYASLVNKIQQTATEYKTHVYALLKEYRYELGADNLTSFGEQEMFDMGTTFYDRYGQLARNTVPFVRASGSDRVIASGELFSKGFNKAKTSDQDSDKSQRNSSVNLVIPEGHVWNNTLDTGTCETFSNGSPVQKIRQEFLHVFGPSILQRLVSNMPSVSLELDDIPLLMDLCPFETVNSPNGTSSPLCNLFSPPEWKSYDYYNTLEKYYAFGAGNSLGSTRGVGYVNELISRMTKSLPVNDHTSVNHTLDSDPATFPLDTALYADFSHDNAMMSIFDAFGLYNSTNPLSAKRVQSTNETQGFAASWIVPFAARAYFEVMRCSVDDHEGKEEDLVRVLINDRVVPLHGCDVDAFGRCALEDWIDGLDFARNGGRWEDYCPRPSD</sequence>
<dbReference type="EMBL" id="JPOX01000003">
    <property type="protein sequence ID" value="KFX52182.1"/>
    <property type="molecule type" value="Genomic_DNA"/>
</dbReference>
<dbReference type="eggNOG" id="KOG1382">
    <property type="taxonomic scope" value="Eukaryota"/>
</dbReference>
<feature type="active site" description="Proton donor" evidence="18">
    <location>
        <position position="396"/>
    </location>
</feature>
<comment type="catalytic activity">
    <reaction evidence="13">
        <text>1D-myo-inositol 1,2,6-trisphosphate + H2O = 1D-myo-inositol 1,2-bisphosphate + phosphate</text>
        <dbReference type="Rhea" id="RHEA:77131"/>
        <dbReference type="ChEBI" id="CHEBI:15377"/>
        <dbReference type="ChEBI" id="CHEBI:43474"/>
        <dbReference type="ChEBI" id="CHEBI:195537"/>
        <dbReference type="ChEBI" id="CHEBI:195539"/>
    </reaction>
    <physiologicalReaction direction="left-to-right" evidence="13">
        <dbReference type="Rhea" id="RHEA:77132"/>
    </physiologicalReaction>
</comment>
<evidence type="ECO:0000256" key="5">
    <source>
        <dbReference type="ARBA" id="ARBA00022525"/>
    </source>
</evidence>
<feature type="active site" description="Nucleophile" evidence="18">
    <location>
        <position position="116"/>
    </location>
</feature>
<evidence type="ECO:0000256" key="10">
    <source>
        <dbReference type="ARBA" id="ARBA00042300"/>
    </source>
</evidence>
<dbReference type="PROSITE" id="PS00778">
    <property type="entry name" value="HIS_ACID_PHOSPHAT_2"/>
    <property type="match status" value="1"/>
</dbReference>
<evidence type="ECO:0000256" key="4">
    <source>
        <dbReference type="ARBA" id="ARBA00012632"/>
    </source>
</evidence>
<evidence type="ECO:0000256" key="8">
    <source>
        <dbReference type="ARBA" id="ARBA00023180"/>
    </source>
</evidence>
<reference evidence="21" key="1">
    <citation type="journal article" date="2014" name="PLoS Genet.">
        <title>Signature Gene Expression Reveals Novel Clues to the Molecular Mechanisms of Dimorphic Transition in Penicillium marneffei.</title>
        <authorList>
            <person name="Yang E."/>
            <person name="Wang G."/>
            <person name="Cai J."/>
            <person name="Woo P.C."/>
            <person name="Lau S.K."/>
            <person name="Yuen K.-Y."/>
            <person name="Chow W.-N."/>
            <person name="Lin X."/>
        </authorList>
    </citation>
    <scope>NUCLEOTIDE SEQUENCE [LARGE SCALE GENOMIC DNA]</scope>
    <source>
        <strain evidence="21">PM1</strain>
    </source>
</reference>
<dbReference type="InterPro" id="IPR029033">
    <property type="entry name" value="His_PPase_superfam"/>
</dbReference>
<dbReference type="GO" id="GO:0016158">
    <property type="term" value="F:inositol hexakisphosphate 3-phosphatase activity"/>
    <property type="evidence" value="ECO:0007669"/>
    <property type="project" value="UniProtKB-EC"/>
</dbReference>
<dbReference type="PANTHER" id="PTHR20963:SF24">
    <property type="entry name" value="3-PHYTASE B"/>
    <property type="match status" value="1"/>
</dbReference>
<feature type="disulfide bond" evidence="19">
    <location>
        <begin position="475"/>
        <end position="483"/>
    </location>
</feature>
<dbReference type="GO" id="GO:0003993">
    <property type="term" value="F:acid phosphatase activity"/>
    <property type="evidence" value="ECO:0007669"/>
    <property type="project" value="TreeGrafter"/>
</dbReference>
<evidence type="ECO:0000256" key="14">
    <source>
        <dbReference type="ARBA" id="ARBA00043748"/>
    </source>
</evidence>
<gene>
    <name evidence="21" type="ORF">GQ26_0031210</name>
</gene>
<dbReference type="Pfam" id="PF00328">
    <property type="entry name" value="His_Phos_2"/>
    <property type="match status" value="1"/>
</dbReference>
<dbReference type="GO" id="GO:0005576">
    <property type="term" value="C:extracellular region"/>
    <property type="evidence" value="ECO:0007669"/>
    <property type="project" value="UniProtKB-SubCell"/>
</dbReference>
<dbReference type="InterPro" id="IPR033379">
    <property type="entry name" value="Acid_Pase_AS"/>
</dbReference>
<comment type="subunit">
    <text evidence="3">Monomer.</text>
</comment>